<accession>A0A1R0H858</accession>
<organism evidence="3 4">
    <name type="scientific">Smittium mucronatum</name>
    <dbReference type="NCBI Taxonomy" id="133383"/>
    <lineage>
        <taxon>Eukaryota</taxon>
        <taxon>Fungi</taxon>
        <taxon>Fungi incertae sedis</taxon>
        <taxon>Zoopagomycota</taxon>
        <taxon>Kickxellomycotina</taxon>
        <taxon>Harpellomycetes</taxon>
        <taxon>Harpellales</taxon>
        <taxon>Legeriomycetaceae</taxon>
        <taxon>Smittium</taxon>
    </lineage>
</organism>
<name>A0A1R0H858_9FUNG</name>
<reference evidence="3 4" key="1">
    <citation type="journal article" date="2016" name="Mol. Biol. Evol.">
        <title>Genome-Wide Survey of Gut Fungi (Harpellales) Reveals the First Horizontally Transferred Ubiquitin Gene from a Mosquito Host.</title>
        <authorList>
            <person name="Wang Y."/>
            <person name="White M.M."/>
            <person name="Kvist S."/>
            <person name="Moncalvo J.M."/>
        </authorList>
    </citation>
    <scope>NUCLEOTIDE SEQUENCE [LARGE SCALE GENOMIC DNA]</scope>
    <source>
        <strain evidence="3 4">ALG-7-W6</strain>
    </source>
</reference>
<dbReference type="GO" id="GO:0033617">
    <property type="term" value="P:mitochondrial respiratory chain complex IV assembly"/>
    <property type="evidence" value="ECO:0007669"/>
    <property type="project" value="TreeGrafter"/>
</dbReference>
<dbReference type="EMBL" id="LSSL01000167">
    <property type="protein sequence ID" value="OLY85264.1"/>
    <property type="molecule type" value="Genomic_DNA"/>
</dbReference>
<evidence type="ECO:0000256" key="2">
    <source>
        <dbReference type="ARBA" id="ARBA00023157"/>
    </source>
</evidence>
<dbReference type="Pfam" id="PF10203">
    <property type="entry name" value="Pet191_N"/>
    <property type="match status" value="1"/>
</dbReference>
<protein>
    <submittedName>
        <fullName evidence="3">Mitochondrial protein</fullName>
    </submittedName>
</protein>
<comment type="similarity">
    <text evidence="1">Belongs to the PET191 family.</text>
</comment>
<evidence type="ECO:0000313" key="3">
    <source>
        <dbReference type="EMBL" id="OLY85264.1"/>
    </source>
</evidence>
<dbReference type="Proteomes" id="UP000187455">
    <property type="component" value="Unassembled WGS sequence"/>
</dbReference>
<keyword evidence="4" id="KW-1185">Reference proteome</keyword>
<evidence type="ECO:0000256" key="1">
    <source>
        <dbReference type="ARBA" id="ARBA00007785"/>
    </source>
</evidence>
<sequence>MPTCEGVRKQFINCLLESDCVLIQRNSVSDCIRNRELKATLPEKCLLLSQSLFDCKRGLLDMRRRTKGVPNAGNYD</sequence>
<comment type="caution">
    <text evidence="3">The sequence shown here is derived from an EMBL/GenBank/DDBJ whole genome shotgun (WGS) entry which is preliminary data.</text>
</comment>
<dbReference type="PANTHER" id="PTHR28627:SF1">
    <property type="entry name" value="CYTOCHROME C OXIDASE ASSEMBLY FACTOR 5"/>
    <property type="match status" value="1"/>
</dbReference>
<dbReference type="OrthoDB" id="282149at2759"/>
<dbReference type="AlphaFoldDB" id="A0A1R0H858"/>
<gene>
    <name evidence="3" type="ORF">AYI68_g548</name>
</gene>
<dbReference type="STRING" id="133383.A0A1R0H858"/>
<evidence type="ECO:0000313" key="4">
    <source>
        <dbReference type="Proteomes" id="UP000187455"/>
    </source>
</evidence>
<dbReference type="InterPro" id="IPR018793">
    <property type="entry name" value="Cyt_c_oxidase_assmbl_Pet191"/>
</dbReference>
<proteinExistence type="inferred from homology"/>
<dbReference type="PANTHER" id="PTHR28627">
    <property type="entry name" value="CYTOCHROME C OXIDASE ASSEMBLY FACTOR 5"/>
    <property type="match status" value="1"/>
</dbReference>
<keyword evidence="2" id="KW-1015">Disulfide bond</keyword>
<dbReference type="GO" id="GO:0005739">
    <property type="term" value="C:mitochondrion"/>
    <property type="evidence" value="ECO:0007669"/>
    <property type="project" value="TreeGrafter"/>
</dbReference>